<dbReference type="GeneID" id="54461983"/>
<dbReference type="Gene3D" id="1.25.10.10">
    <property type="entry name" value="Leucine-rich Repeat Variant"/>
    <property type="match status" value="2"/>
</dbReference>
<dbReference type="Pfam" id="PF21547">
    <property type="entry name" value="TTI1"/>
    <property type="match status" value="1"/>
</dbReference>
<feature type="region of interest" description="Disordered" evidence="1">
    <location>
        <begin position="420"/>
        <end position="477"/>
    </location>
</feature>
<evidence type="ECO:0000313" key="3">
    <source>
        <dbReference type="EMBL" id="KAF2804044.1"/>
    </source>
</evidence>
<feature type="compositionally biased region" description="Basic and acidic residues" evidence="1">
    <location>
        <begin position="420"/>
        <end position="443"/>
    </location>
</feature>
<dbReference type="SUPFAM" id="SSF48371">
    <property type="entry name" value="ARM repeat"/>
    <property type="match status" value="1"/>
</dbReference>
<keyword evidence="4" id="KW-1185">Reference proteome</keyword>
<reference evidence="5" key="2">
    <citation type="submission" date="2020-04" db="EMBL/GenBank/DDBJ databases">
        <authorList>
            <consortium name="NCBI Genome Project"/>
        </authorList>
    </citation>
    <scope>NUCLEOTIDE SEQUENCE</scope>
    <source>
        <strain evidence="5">CBS 304.34</strain>
    </source>
</reference>
<evidence type="ECO:0000313" key="4">
    <source>
        <dbReference type="Proteomes" id="UP000504636"/>
    </source>
</evidence>
<feature type="compositionally biased region" description="Acidic residues" evidence="1">
    <location>
        <begin position="454"/>
        <end position="463"/>
    </location>
</feature>
<feature type="non-terminal residue" evidence="3">
    <location>
        <position position="1"/>
    </location>
</feature>
<dbReference type="PANTHER" id="PTHR18460:SF3">
    <property type="entry name" value="TELO2-INTERACTING PROTEIN 1 HOMOLOG"/>
    <property type="match status" value="1"/>
</dbReference>
<evidence type="ECO:0000256" key="1">
    <source>
        <dbReference type="SAM" id="MobiDB-lite"/>
    </source>
</evidence>
<dbReference type="PANTHER" id="PTHR18460">
    <property type="entry name" value="TEL2 INTERACTING PROTEIN 1 TTI1 FAMILY MEMBER"/>
    <property type="match status" value="1"/>
</dbReference>
<dbReference type="Proteomes" id="UP000504636">
    <property type="component" value="Unplaced"/>
</dbReference>
<gene>
    <name evidence="3 5" type="ORF">BDZ99DRAFT_467764</name>
</gene>
<dbReference type="RefSeq" id="XP_033571008.1">
    <property type="nucleotide sequence ID" value="XM_033721090.1"/>
</dbReference>
<dbReference type="InterPro" id="IPR057567">
    <property type="entry name" value="TPR_TTI1_C"/>
</dbReference>
<protein>
    <recommendedName>
        <fullName evidence="2">TTI1 C-terminal TPR domain-containing protein</fullName>
    </recommendedName>
</protein>
<sequence length="724" mass="81173">MVSLASKDEQDGIEMDLSLMLLEDSKLAELLRSSLHAWVMALPRLMQSPDDAAKQKLIQQISISLRILNQQGIDLTIVDRVMASNLRDSVSALIKESKGVGSVISSNPTDSITVSKSWLEGSRSSTFQPLIMGFKGRQDTMRELTSFIDQLATSDSSLTIAKELVDSIRFGQSEMQLASFWLSLNLVRSDSSLNPGIEDFLDLGPSSRDMRTELLQELYAFSLSLLADPDGDVELDWRFQALALEIIALQANQHKENFKIELVDSLYPVIHHIGSSNSALRNHAITCLNIISDACGYEHTSDLIVSNSDYLVNAIALKLNNFDISPQAPQVLLMMIRLSGPSLLPYLDDLVESMFSALEYFHGYPKLVELLFAVLKGIAEEGVKSPMLTITMDQKALHQKTAWKPITLPDVAELLRKTMENAAKPDKERSERFDEAFPERPWKEASGNRVGEEPQQEEPEDEPPPDKPEPPPPAPRTFNLLLKISQLTQHYLTSSSPSLRTSLLSLLNTTFPALSAHENSFLPLINTLWPVLLPRLDDPEAYVVASALDVIGLMCVHAGDFMRTRIDGTWEEIKTIYRRTIQSVRKPSHGRRDIVSLGSSQRSLNSREIVVSERNSEVRPRLEYYVDAPSRLIWESLVKLLVIVVENVAVGENVFDDIFAMLDPLVDEQEEVRSALESRNPDALWLRQFKIWEKGGQQDAARCIPDLPNAGNHHEWKFATVTAR</sequence>
<dbReference type="EMBL" id="MU003715">
    <property type="protein sequence ID" value="KAF2804044.1"/>
    <property type="molecule type" value="Genomic_DNA"/>
</dbReference>
<dbReference type="AlphaFoldDB" id="A0A6A6Y7U5"/>
<reference evidence="3 5" key="1">
    <citation type="journal article" date="2020" name="Stud. Mycol.">
        <title>101 Dothideomycetes genomes: a test case for predicting lifestyles and emergence of pathogens.</title>
        <authorList>
            <person name="Haridas S."/>
            <person name="Albert R."/>
            <person name="Binder M."/>
            <person name="Bloem J."/>
            <person name="Labutti K."/>
            <person name="Salamov A."/>
            <person name="Andreopoulos B."/>
            <person name="Baker S."/>
            <person name="Barry K."/>
            <person name="Bills G."/>
            <person name="Bluhm B."/>
            <person name="Cannon C."/>
            <person name="Castanera R."/>
            <person name="Culley D."/>
            <person name="Daum C."/>
            <person name="Ezra D."/>
            <person name="Gonzalez J."/>
            <person name="Henrissat B."/>
            <person name="Kuo A."/>
            <person name="Liang C."/>
            <person name="Lipzen A."/>
            <person name="Lutzoni F."/>
            <person name="Magnuson J."/>
            <person name="Mondo S."/>
            <person name="Nolan M."/>
            <person name="Ohm R."/>
            <person name="Pangilinan J."/>
            <person name="Park H.-J."/>
            <person name="Ramirez L."/>
            <person name="Alfaro M."/>
            <person name="Sun H."/>
            <person name="Tritt A."/>
            <person name="Yoshinaga Y."/>
            <person name="Zwiers L.-H."/>
            <person name="Turgeon B."/>
            <person name="Goodwin S."/>
            <person name="Spatafora J."/>
            <person name="Crous P."/>
            <person name="Grigoriev I."/>
        </authorList>
    </citation>
    <scope>NUCLEOTIDE SEQUENCE</scope>
    <source>
        <strain evidence="3 5">CBS 304.34</strain>
    </source>
</reference>
<evidence type="ECO:0000313" key="5">
    <source>
        <dbReference type="RefSeq" id="XP_033571008.1"/>
    </source>
</evidence>
<evidence type="ECO:0000259" key="2">
    <source>
        <dbReference type="Pfam" id="PF24181"/>
    </source>
</evidence>
<accession>A0A6A6Y7U5</accession>
<name>A0A6A6Y7U5_9PEZI</name>
<dbReference type="InterPro" id="IPR011989">
    <property type="entry name" value="ARM-like"/>
</dbReference>
<dbReference type="Pfam" id="PF24181">
    <property type="entry name" value="TPR_TTI1_C"/>
    <property type="match status" value="1"/>
</dbReference>
<dbReference type="InterPro" id="IPR049362">
    <property type="entry name" value="TTI1_rpt"/>
</dbReference>
<dbReference type="OrthoDB" id="49511at2759"/>
<proteinExistence type="predicted"/>
<dbReference type="InterPro" id="IPR016024">
    <property type="entry name" value="ARM-type_fold"/>
</dbReference>
<reference evidence="5" key="3">
    <citation type="submission" date="2025-04" db="UniProtKB">
        <authorList>
            <consortium name="RefSeq"/>
        </authorList>
    </citation>
    <scope>IDENTIFICATION</scope>
    <source>
        <strain evidence="5">CBS 304.34</strain>
    </source>
</reference>
<dbReference type="GO" id="GO:0005737">
    <property type="term" value="C:cytoplasm"/>
    <property type="evidence" value="ECO:0007669"/>
    <property type="project" value="TreeGrafter"/>
</dbReference>
<feature type="domain" description="TTI1 C-terminal TPR" evidence="2">
    <location>
        <begin position="437"/>
        <end position="566"/>
    </location>
</feature>
<dbReference type="InterPro" id="IPR052587">
    <property type="entry name" value="TELO2-interacting_protein_1"/>
</dbReference>
<organism evidence="3">
    <name type="scientific">Mytilinidion resinicola</name>
    <dbReference type="NCBI Taxonomy" id="574789"/>
    <lineage>
        <taxon>Eukaryota</taxon>
        <taxon>Fungi</taxon>
        <taxon>Dikarya</taxon>
        <taxon>Ascomycota</taxon>
        <taxon>Pezizomycotina</taxon>
        <taxon>Dothideomycetes</taxon>
        <taxon>Pleosporomycetidae</taxon>
        <taxon>Mytilinidiales</taxon>
        <taxon>Mytilinidiaceae</taxon>
        <taxon>Mytilinidion</taxon>
    </lineage>
</organism>